<keyword evidence="4" id="KW-0564">Palmitate</keyword>
<dbReference type="Proteomes" id="UP000182624">
    <property type="component" value="Unassembled WGS sequence"/>
</dbReference>
<dbReference type="RefSeq" id="WP_074885551.1">
    <property type="nucleotide sequence ID" value="NZ_FOXO01000006.1"/>
</dbReference>
<evidence type="ECO:0000256" key="1">
    <source>
        <dbReference type="ARBA" id="ARBA00022475"/>
    </source>
</evidence>
<dbReference type="AlphaFoldDB" id="A0A1I5SJL3"/>
<gene>
    <name evidence="8" type="ORF">SAMN04487928_106104</name>
</gene>
<dbReference type="PANTHER" id="PTHR43649">
    <property type="entry name" value="ARABINOSE-BINDING PROTEIN-RELATED"/>
    <property type="match status" value="1"/>
</dbReference>
<evidence type="ECO:0000256" key="6">
    <source>
        <dbReference type="SAM" id="MobiDB-lite"/>
    </source>
</evidence>
<dbReference type="EMBL" id="FOXO01000006">
    <property type="protein sequence ID" value="SFP70882.1"/>
    <property type="molecule type" value="Genomic_DNA"/>
</dbReference>
<keyword evidence="3" id="KW-0472">Membrane</keyword>
<name>A0A1I5SJL3_9FIRM</name>
<dbReference type="Gene3D" id="3.40.190.10">
    <property type="entry name" value="Periplasmic binding protein-like II"/>
    <property type="match status" value="2"/>
</dbReference>
<evidence type="ECO:0000256" key="2">
    <source>
        <dbReference type="ARBA" id="ARBA00022729"/>
    </source>
</evidence>
<evidence type="ECO:0000313" key="8">
    <source>
        <dbReference type="EMBL" id="SFP70882.1"/>
    </source>
</evidence>
<evidence type="ECO:0000256" key="7">
    <source>
        <dbReference type="SAM" id="SignalP"/>
    </source>
</evidence>
<dbReference type="Pfam" id="PF01547">
    <property type="entry name" value="SBP_bac_1"/>
    <property type="match status" value="1"/>
</dbReference>
<feature type="region of interest" description="Disordered" evidence="6">
    <location>
        <begin position="26"/>
        <end position="48"/>
    </location>
</feature>
<accession>A0A1I5SJL3</accession>
<evidence type="ECO:0000313" key="9">
    <source>
        <dbReference type="Proteomes" id="UP000182624"/>
    </source>
</evidence>
<keyword evidence="1" id="KW-1003">Cell membrane</keyword>
<evidence type="ECO:0000256" key="5">
    <source>
        <dbReference type="ARBA" id="ARBA00023288"/>
    </source>
</evidence>
<dbReference type="PROSITE" id="PS51257">
    <property type="entry name" value="PROKAR_LIPOPROTEIN"/>
    <property type="match status" value="1"/>
</dbReference>
<dbReference type="OrthoDB" id="2491264at2"/>
<dbReference type="PANTHER" id="PTHR43649:SF33">
    <property type="entry name" value="POLYGALACTURONAN_RHAMNOGALACTURONAN-BINDING PROTEIN YTCQ"/>
    <property type="match status" value="1"/>
</dbReference>
<keyword evidence="2 7" id="KW-0732">Signal</keyword>
<keyword evidence="9" id="KW-1185">Reference proteome</keyword>
<feature type="chain" id="PRO_5010336915" evidence="7">
    <location>
        <begin position="27"/>
        <end position="536"/>
    </location>
</feature>
<evidence type="ECO:0000256" key="3">
    <source>
        <dbReference type="ARBA" id="ARBA00023136"/>
    </source>
</evidence>
<feature type="signal peptide" evidence="7">
    <location>
        <begin position="1"/>
        <end position="26"/>
    </location>
</feature>
<proteinExistence type="predicted"/>
<protein>
    <submittedName>
        <fullName evidence="8">Putative aldouronate transport system substrate-binding protein</fullName>
    </submittedName>
</protein>
<sequence length="536" mass="59816">MKKRVLAALISAAMVMGIVSGCGSSADTTSEDQVASSETETSGEATKGGEDLTLKIMLGIRDVDSLIDVSEMPAVQRLEEQTGINIEWEVVKGSDWETKLNLMFASGDYPDIIIANTVSVDYEEYGVTQGLLKTLNDDLTSQYMPNYTARREAEEADPTTSLIASDGNKYAIGYLVGQNINTNQHYFINNTWLDNLGLETPTNVDELTDVLRTFKSEDADGDGDTTNEIPLEMGLDTGFYGIRYILPMFGVPVDSDRWIFIDDNKNVVFAPTTENFRQCMEWLHTCYEEGLVDAEVISQDINTIETKLKAGNVGFFAAWRLIAMGFDDSVMKTCTLYTPDSSAKFARILEVAKGGAYLTVTNEHVEDSLRLLDAMLDTEMMFSLYYGEQDATDGTGWTYNENGKIDSLNDGTADVKNYIDCNTMFFAPATYIYDNFNMPAQRVEKTEYCQIYDDAGIIQKYSNDYFKFAPLTSEQLQSITLKETDINNAVVENVASFITNGVTDQTWDQFVAIFDGMDTDSYVQIYQDAINTMDME</sequence>
<dbReference type="InterPro" id="IPR050490">
    <property type="entry name" value="Bact_solute-bd_prot1"/>
</dbReference>
<evidence type="ECO:0000256" key="4">
    <source>
        <dbReference type="ARBA" id="ARBA00023139"/>
    </source>
</evidence>
<keyword evidence="5" id="KW-0449">Lipoprotein</keyword>
<organism evidence="8 9">
    <name type="scientific">Butyrivibrio proteoclasticus</name>
    <dbReference type="NCBI Taxonomy" id="43305"/>
    <lineage>
        <taxon>Bacteria</taxon>
        <taxon>Bacillati</taxon>
        <taxon>Bacillota</taxon>
        <taxon>Clostridia</taxon>
        <taxon>Lachnospirales</taxon>
        <taxon>Lachnospiraceae</taxon>
        <taxon>Butyrivibrio</taxon>
    </lineage>
</organism>
<reference evidence="9" key="1">
    <citation type="submission" date="2016-10" db="EMBL/GenBank/DDBJ databases">
        <authorList>
            <person name="Varghese N."/>
            <person name="Submissions S."/>
        </authorList>
    </citation>
    <scope>NUCLEOTIDE SEQUENCE [LARGE SCALE GENOMIC DNA]</scope>
    <source>
        <strain evidence="9">P18</strain>
    </source>
</reference>
<dbReference type="SUPFAM" id="SSF53850">
    <property type="entry name" value="Periplasmic binding protein-like II"/>
    <property type="match status" value="1"/>
</dbReference>
<feature type="compositionally biased region" description="Polar residues" evidence="6">
    <location>
        <begin position="26"/>
        <end position="44"/>
    </location>
</feature>
<dbReference type="InterPro" id="IPR006059">
    <property type="entry name" value="SBP"/>
</dbReference>